<feature type="region of interest" description="Disordered" evidence="1">
    <location>
        <begin position="297"/>
        <end position="318"/>
    </location>
</feature>
<evidence type="ECO:0000256" key="1">
    <source>
        <dbReference type="SAM" id="MobiDB-lite"/>
    </source>
</evidence>
<feature type="compositionally biased region" description="Basic and acidic residues" evidence="1">
    <location>
        <begin position="184"/>
        <end position="202"/>
    </location>
</feature>
<dbReference type="Proteomes" id="UP000296049">
    <property type="component" value="Unassembled WGS sequence"/>
</dbReference>
<feature type="region of interest" description="Disordered" evidence="1">
    <location>
        <begin position="406"/>
        <end position="485"/>
    </location>
</feature>
<feature type="compositionally biased region" description="Basic and acidic residues" evidence="1">
    <location>
        <begin position="746"/>
        <end position="758"/>
    </location>
</feature>
<evidence type="ECO:0000313" key="2">
    <source>
        <dbReference type="EMBL" id="EOB01210.1"/>
    </source>
</evidence>
<proteinExistence type="predicted"/>
<feature type="region of interest" description="Disordered" evidence="1">
    <location>
        <begin position="180"/>
        <end position="211"/>
    </location>
</feature>
<name>R0LHS5_ANAPL</name>
<feature type="compositionally biased region" description="Polar residues" evidence="1">
    <location>
        <begin position="436"/>
        <end position="445"/>
    </location>
</feature>
<sequence>MKEKCKQEKRRKRSLLHATLLQKPVHIANPRARREANRHMALTTAGGKEPPLPTKEWLLPSVSLCFCHQGTMSLAKPRIKHHKDLVSHGALMIRGRWSGIQPISMIPLPGLAIKTQKGHRDVARHCHNTRAGPTLEEMNLSGPGPPQCFQCRLRTLALCSQQGVDTGTFFQYKLETDLITPPRAETEKPYSTSDRKGGDAQHKAVAGARGRQPALRKLLPITLLLSEGTELTETEHESRKLPARTKGENTYFCCAKHNLQQAPFARAGPGGGQHLRAEGRPHAKGWPALAFFFPKPTSQRAKQHAELPTPSSPPAFPALTGPTQHLHDFQSTPDSLGQHQQTPVRAELLTLSPLTAEQRMEVPKLWKAAVFKELADPQQWKFDSMNNVMIMSEEADRGRQHKRQFQQERNHTNTTCQLKGVTPLPHLPVEKAQKPTWEQETTGQASLAADEPHTPRPAGKGWILPKGTYRATEGGRKLPTKGDGISPQAVLREESALCMKLTPGKTYKNVLEKKDEYKILQNGPRTFSLGYPKTKGEAFNLEKSEERQCVKTFNLIRLELNKTHQELSKEQRIIPNCICNSSKILPGALRAPADSRPPSCGCTICKAGGGTTLISCCYWGEEAGHRDARVSCQQLCRDDLQEEGGQLPVEELGSPSIYKGLCPHLLCFASPASGRKMKTLILLRSGDVGQQPKSHVCTTPVAHQVQNTFCSLPFAKEQQEEATAHRTPLIRTDTSGVPFHPTRRKQNQDPEMRKIKRS</sequence>
<keyword evidence="3" id="KW-1185">Reference proteome</keyword>
<organism evidence="2 3">
    <name type="scientific">Anas platyrhynchos</name>
    <name type="common">Mallard</name>
    <name type="synonym">Anas boschas</name>
    <dbReference type="NCBI Taxonomy" id="8839"/>
    <lineage>
        <taxon>Eukaryota</taxon>
        <taxon>Metazoa</taxon>
        <taxon>Chordata</taxon>
        <taxon>Craniata</taxon>
        <taxon>Vertebrata</taxon>
        <taxon>Euteleostomi</taxon>
        <taxon>Archelosauria</taxon>
        <taxon>Archosauria</taxon>
        <taxon>Dinosauria</taxon>
        <taxon>Saurischia</taxon>
        <taxon>Theropoda</taxon>
        <taxon>Coelurosauria</taxon>
        <taxon>Aves</taxon>
        <taxon>Neognathae</taxon>
        <taxon>Galloanserae</taxon>
        <taxon>Anseriformes</taxon>
        <taxon>Anatidae</taxon>
        <taxon>Anatinae</taxon>
        <taxon>Anas</taxon>
    </lineage>
</organism>
<gene>
    <name evidence="2" type="ORF">Anapl_02330</name>
</gene>
<feature type="region of interest" description="Disordered" evidence="1">
    <location>
        <begin position="721"/>
        <end position="758"/>
    </location>
</feature>
<evidence type="ECO:0000313" key="3">
    <source>
        <dbReference type="Proteomes" id="UP000296049"/>
    </source>
</evidence>
<protein>
    <submittedName>
        <fullName evidence="2">Uncharacterized protein</fullName>
    </submittedName>
</protein>
<reference evidence="3" key="1">
    <citation type="journal article" date="2013" name="Nat. Genet.">
        <title>The duck genome and transcriptome provide insight into an avian influenza virus reservoir species.</title>
        <authorList>
            <person name="Huang Y."/>
            <person name="Li Y."/>
            <person name="Burt D.W."/>
            <person name="Chen H."/>
            <person name="Zhang Y."/>
            <person name="Qian W."/>
            <person name="Kim H."/>
            <person name="Gan S."/>
            <person name="Zhao Y."/>
            <person name="Li J."/>
            <person name="Yi K."/>
            <person name="Feng H."/>
            <person name="Zhu P."/>
            <person name="Li B."/>
            <person name="Liu Q."/>
            <person name="Fairley S."/>
            <person name="Magor K.E."/>
            <person name="Du Z."/>
            <person name="Hu X."/>
            <person name="Goodman L."/>
            <person name="Tafer H."/>
            <person name="Vignal A."/>
            <person name="Lee T."/>
            <person name="Kim K.W."/>
            <person name="Sheng Z."/>
            <person name="An Y."/>
            <person name="Searle S."/>
            <person name="Herrero J."/>
            <person name="Groenen M.A."/>
            <person name="Crooijmans R.P."/>
            <person name="Faraut T."/>
            <person name="Cai Q."/>
            <person name="Webster R.G."/>
            <person name="Aldridge J.R."/>
            <person name="Warren W.C."/>
            <person name="Bartschat S."/>
            <person name="Kehr S."/>
            <person name="Marz M."/>
            <person name="Stadler P.F."/>
            <person name="Smith J."/>
            <person name="Kraus R.H."/>
            <person name="Zhao Y."/>
            <person name="Ren L."/>
            <person name="Fei J."/>
            <person name="Morisson M."/>
            <person name="Kaiser P."/>
            <person name="Griffin D.K."/>
            <person name="Rao M."/>
            <person name="Pitel F."/>
            <person name="Wang J."/>
            <person name="Li N."/>
        </authorList>
    </citation>
    <scope>NUCLEOTIDE SEQUENCE [LARGE SCALE GENOMIC DNA]</scope>
</reference>
<dbReference type="EMBL" id="KB743111">
    <property type="protein sequence ID" value="EOB01210.1"/>
    <property type="molecule type" value="Genomic_DNA"/>
</dbReference>
<dbReference type="AlphaFoldDB" id="R0LHS5"/>
<accession>R0LHS5</accession>